<dbReference type="PANTHER" id="PTHR45661">
    <property type="entry name" value="SURFACE ANTIGEN"/>
    <property type="match status" value="1"/>
</dbReference>
<organism evidence="1 2">
    <name type="scientific">Chaetoceros tenuissimus</name>
    <dbReference type="NCBI Taxonomy" id="426638"/>
    <lineage>
        <taxon>Eukaryota</taxon>
        <taxon>Sar</taxon>
        <taxon>Stramenopiles</taxon>
        <taxon>Ochrophyta</taxon>
        <taxon>Bacillariophyta</taxon>
        <taxon>Coscinodiscophyceae</taxon>
        <taxon>Chaetocerotophycidae</taxon>
        <taxon>Chaetocerotales</taxon>
        <taxon>Chaetocerotaceae</taxon>
        <taxon>Chaetoceros</taxon>
    </lineage>
</organism>
<evidence type="ECO:0000313" key="2">
    <source>
        <dbReference type="Proteomes" id="UP001054902"/>
    </source>
</evidence>
<dbReference type="AlphaFoldDB" id="A0AAD3CDT0"/>
<dbReference type="InterPro" id="IPR053139">
    <property type="entry name" value="Surface_bspA-like"/>
</dbReference>
<dbReference type="Pfam" id="PF13306">
    <property type="entry name" value="LRR_5"/>
    <property type="match status" value="1"/>
</dbReference>
<evidence type="ECO:0008006" key="3">
    <source>
        <dbReference type="Google" id="ProtNLM"/>
    </source>
</evidence>
<dbReference type="EMBL" id="BLLK01000019">
    <property type="protein sequence ID" value="GFH43794.1"/>
    <property type="molecule type" value="Genomic_DNA"/>
</dbReference>
<dbReference type="Proteomes" id="UP001054902">
    <property type="component" value="Unassembled WGS sequence"/>
</dbReference>
<keyword evidence="2" id="KW-1185">Reference proteome</keyword>
<dbReference type="InterPro" id="IPR026906">
    <property type="entry name" value="LRR_5"/>
</dbReference>
<comment type="caution">
    <text evidence="1">The sequence shown here is derived from an EMBL/GenBank/DDBJ whole genome shotgun (WGS) entry which is preliminary data.</text>
</comment>
<gene>
    <name evidence="1" type="ORF">CTEN210_00267</name>
</gene>
<sequence>MRVAIVDGLVTLFYDGSKLLFNWGLNLEWQFSFGGRTSDECKEYIRERWTWQQVIVMEGVSVIPEALAEASPFEVVSDESDEDEDEGEERADPNMNIWLKNLNNDDAYALHRACSSYQPLKEDIHAIIQDKGVNAFREKNSAGITPSQYLQENPYTDLKEMDFPVLSMRVATVDGLVTLYYDGSRELYNRELHSERFLAYAEHGRLDEYLNRGHSGRVDERKDWDDLEEMGVSDQCKRYFRDRLSWQQVIIVDGVTEITRLTFSDCENIKKVIFPNTLIRIERCALAGCKKLAFVKLSMNLEYIGEYAFSGCDISSVFIPSTCREIYDFAFLSNKNLSIFHVPQDIQLGDNIIGYTALAEASPFDATATERYGQAVNDNINQWLKNMNNGETFSLHRACSSFQPLKEVIHTIIQEKGLKAFREKNSAGITPSRYLKENPYTTLNEKEIIREYVMKMMGDVE</sequence>
<protein>
    <recommendedName>
        <fullName evidence="3">Leucine-rich repeat domain-containing protein</fullName>
    </recommendedName>
</protein>
<name>A0AAD3CDT0_9STRA</name>
<reference evidence="1 2" key="1">
    <citation type="journal article" date="2021" name="Sci. Rep.">
        <title>The genome of the diatom Chaetoceros tenuissimus carries an ancient integrated fragment of an extant virus.</title>
        <authorList>
            <person name="Hongo Y."/>
            <person name="Kimura K."/>
            <person name="Takaki Y."/>
            <person name="Yoshida Y."/>
            <person name="Baba S."/>
            <person name="Kobayashi G."/>
            <person name="Nagasaki K."/>
            <person name="Hano T."/>
            <person name="Tomaru Y."/>
        </authorList>
    </citation>
    <scope>NUCLEOTIDE SEQUENCE [LARGE SCALE GENOMIC DNA]</scope>
    <source>
        <strain evidence="1 2">NIES-3715</strain>
    </source>
</reference>
<evidence type="ECO:0000313" key="1">
    <source>
        <dbReference type="EMBL" id="GFH43794.1"/>
    </source>
</evidence>
<accession>A0AAD3CDT0</accession>
<proteinExistence type="predicted"/>
<dbReference type="PANTHER" id="PTHR45661:SF3">
    <property type="entry name" value="IG-LIKE DOMAIN-CONTAINING PROTEIN"/>
    <property type="match status" value="1"/>
</dbReference>
<dbReference type="InterPro" id="IPR032675">
    <property type="entry name" value="LRR_dom_sf"/>
</dbReference>
<dbReference type="Gene3D" id="3.80.10.10">
    <property type="entry name" value="Ribonuclease Inhibitor"/>
    <property type="match status" value="1"/>
</dbReference>